<organism evidence="8 9">
    <name type="scientific">Rhizophagus irregularis (strain DAOM 197198w)</name>
    <name type="common">Glomus intraradices</name>
    <dbReference type="NCBI Taxonomy" id="1432141"/>
    <lineage>
        <taxon>Eukaryota</taxon>
        <taxon>Fungi</taxon>
        <taxon>Fungi incertae sedis</taxon>
        <taxon>Mucoromycota</taxon>
        <taxon>Glomeromycotina</taxon>
        <taxon>Glomeromycetes</taxon>
        <taxon>Glomerales</taxon>
        <taxon>Glomeraceae</taxon>
        <taxon>Rhizophagus</taxon>
    </lineage>
</organism>
<protein>
    <submittedName>
        <fullName evidence="8">Bub2p</fullName>
    </submittedName>
</protein>
<dbReference type="PANTHER" id="PTHR22957:SF263">
    <property type="entry name" value="MITOTIC CHECK POINT PROTEIN BUB2"/>
    <property type="match status" value="1"/>
</dbReference>
<dbReference type="Pfam" id="PF00566">
    <property type="entry name" value="RabGAP-TBC"/>
    <property type="match status" value="1"/>
</dbReference>
<evidence type="ECO:0000256" key="3">
    <source>
        <dbReference type="ARBA" id="ARBA00023212"/>
    </source>
</evidence>
<feature type="region of interest" description="Disordered" evidence="6">
    <location>
        <begin position="57"/>
        <end position="97"/>
    </location>
</feature>
<dbReference type="SMART" id="SM00164">
    <property type="entry name" value="TBC"/>
    <property type="match status" value="1"/>
</dbReference>
<dbReference type="Gene3D" id="1.10.472.80">
    <property type="entry name" value="Ypt/Rab-GAP domain of gyp1p, domain 3"/>
    <property type="match status" value="1"/>
</dbReference>
<reference evidence="8 9" key="1">
    <citation type="submission" date="2014-02" db="EMBL/GenBank/DDBJ databases">
        <title>Single nucleus genome sequencing reveals high similarity among nuclei of an endomycorrhizal fungus.</title>
        <authorList>
            <person name="Lin K."/>
            <person name="Geurts R."/>
            <person name="Zhang Z."/>
            <person name="Limpens E."/>
            <person name="Saunders D.G."/>
            <person name="Mu D."/>
            <person name="Pang E."/>
            <person name="Cao H."/>
            <person name="Cha H."/>
            <person name="Lin T."/>
            <person name="Zhou Q."/>
            <person name="Shang Y."/>
            <person name="Li Y."/>
            <person name="Ivanov S."/>
            <person name="Sharma T."/>
            <person name="Velzen R.V."/>
            <person name="Ruijter N.D."/>
            <person name="Aanen D.K."/>
            <person name="Win J."/>
            <person name="Kamoun S."/>
            <person name="Bisseling T."/>
            <person name="Huang S."/>
        </authorList>
    </citation>
    <scope>NUCLEOTIDE SEQUENCE [LARGE SCALE GENOMIC DNA]</scope>
    <source>
        <strain evidence="9">DAOM197198w</strain>
    </source>
</reference>
<dbReference type="GO" id="GO:1990334">
    <property type="term" value="C:Bfa1-Bub2 complex"/>
    <property type="evidence" value="ECO:0007669"/>
    <property type="project" value="UniProtKB-ARBA"/>
</dbReference>
<keyword evidence="2" id="KW-0963">Cytoplasm</keyword>
<dbReference type="PANTHER" id="PTHR22957">
    <property type="entry name" value="TBC1 DOMAIN FAMILY MEMBER GTPASE-ACTIVATING PROTEIN"/>
    <property type="match status" value="1"/>
</dbReference>
<evidence type="ECO:0000256" key="5">
    <source>
        <dbReference type="ARBA" id="ARBA00061049"/>
    </source>
</evidence>
<proteinExistence type="inferred from homology"/>
<evidence type="ECO:0000256" key="4">
    <source>
        <dbReference type="ARBA" id="ARBA00023306"/>
    </source>
</evidence>
<dbReference type="Proteomes" id="UP000022910">
    <property type="component" value="Unassembled WGS sequence"/>
</dbReference>
<evidence type="ECO:0000256" key="6">
    <source>
        <dbReference type="SAM" id="MobiDB-lite"/>
    </source>
</evidence>
<dbReference type="InterPro" id="IPR035969">
    <property type="entry name" value="Rab-GAP_TBC_sf"/>
</dbReference>
<dbReference type="SMR" id="A0A015K173"/>
<dbReference type="FunFam" id="1.10.472.80:FF:000026">
    <property type="entry name" value="Mitotic check point protein (Bub2)"/>
    <property type="match status" value="1"/>
</dbReference>
<evidence type="ECO:0000256" key="1">
    <source>
        <dbReference type="ARBA" id="ARBA00004245"/>
    </source>
</evidence>
<dbReference type="OrthoDB" id="10263206at2759"/>
<name>A0A015K173_RHIIW</name>
<evidence type="ECO:0000259" key="7">
    <source>
        <dbReference type="PROSITE" id="PS50086"/>
    </source>
</evidence>
<dbReference type="Gene3D" id="1.10.8.270">
    <property type="entry name" value="putative rabgap domain of human tbc1 domain family member 14 like domains"/>
    <property type="match status" value="1"/>
</dbReference>
<evidence type="ECO:0000313" key="9">
    <source>
        <dbReference type="Proteomes" id="UP000022910"/>
    </source>
</evidence>
<sequence length="445" mass="50390">MAPVLILPPALCLSPYGSALHEKPSNLINSSTTQLSSQQQNKMFRRSNTNLTTMRLNSEENIPLSGTTNKQTITENKHKSSSKTQSSSSPGNLRQRSIAWTKNNIITPALSSAHLRRTFSQQNDKPPNTFEEILNTTHRTEREVKASLSKLRRMVLIEGLPEENLPKLAPSVQHLIRPTSLRSKIWKHFLGVYHVSANEYVHLIKKGKSCVYDKVRNDTFRTLATDKKFLERVNEEMLIRVLNALAWKMKSFSTCGNQPITYVQGMNVLAAPFLFTMSEIDAFFSFATFIQTCCPLYVTPTLQGVHCGLKLLDQCLQILDPKLFNYLKSKNLTAEIYALSSVLTLCACTPPLEQVLKLWDFLFAYGVHLNILCVIAQLILIRDQLLEAQSPMKLLRTMPELNAKSVISLTVQLVQQIPDKLYDLLVRHPFDSSVENALKKKNQFT</sequence>
<keyword evidence="9" id="KW-1185">Reference proteome</keyword>
<dbReference type="GO" id="GO:0010948">
    <property type="term" value="P:negative regulation of cell cycle process"/>
    <property type="evidence" value="ECO:0007669"/>
    <property type="project" value="UniProtKB-ARBA"/>
</dbReference>
<dbReference type="SUPFAM" id="SSF47923">
    <property type="entry name" value="Ypt/Rab-GAP domain of gyp1p"/>
    <property type="match status" value="2"/>
</dbReference>
<keyword evidence="4" id="KW-0131">Cell cycle</keyword>
<dbReference type="STRING" id="1432141.A0A015K173"/>
<comment type="similarity">
    <text evidence="5">Belongs to the BUB2 family.</text>
</comment>
<evidence type="ECO:0000256" key="2">
    <source>
        <dbReference type="ARBA" id="ARBA00022490"/>
    </source>
</evidence>
<keyword evidence="3" id="KW-0206">Cytoskeleton</keyword>
<dbReference type="FunFam" id="1.10.8.270:FF:000035">
    <property type="entry name" value="Cell cycle arrest protein BUB2"/>
    <property type="match status" value="1"/>
</dbReference>
<dbReference type="AlphaFoldDB" id="A0A015K173"/>
<dbReference type="PROSITE" id="PS50086">
    <property type="entry name" value="TBC_RABGAP"/>
    <property type="match status" value="1"/>
</dbReference>
<feature type="domain" description="Rab-GAP TBC" evidence="7">
    <location>
        <begin position="176"/>
        <end position="366"/>
    </location>
</feature>
<dbReference type="InterPro" id="IPR000195">
    <property type="entry name" value="Rab-GAP-TBC_dom"/>
</dbReference>
<comment type="caution">
    <text evidence="8">The sequence shown here is derived from an EMBL/GenBank/DDBJ whole genome shotgun (WGS) entry which is preliminary data.</text>
</comment>
<evidence type="ECO:0000313" key="8">
    <source>
        <dbReference type="EMBL" id="EXX53136.1"/>
    </source>
</evidence>
<comment type="subcellular location">
    <subcellularLocation>
        <location evidence="1">Cytoplasm</location>
        <location evidence="1">Cytoskeleton</location>
    </subcellularLocation>
</comment>
<dbReference type="GO" id="GO:0005096">
    <property type="term" value="F:GTPase activator activity"/>
    <property type="evidence" value="ECO:0007669"/>
    <property type="project" value="TreeGrafter"/>
</dbReference>
<dbReference type="OMA" id="CHKSEPQ"/>
<dbReference type="EMBL" id="JEMT01029063">
    <property type="protein sequence ID" value="EXX53136.1"/>
    <property type="molecule type" value="Genomic_DNA"/>
</dbReference>
<accession>A0A015K173</accession>
<feature type="compositionally biased region" description="Polar residues" evidence="6">
    <location>
        <begin position="57"/>
        <end position="74"/>
    </location>
</feature>
<dbReference type="HOGENOM" id="CLU_029367_0_0_1"/>
<gene>
    <name evidence="8" type="ORF">RirG_246730</name>
</gene>